<evidence type="ECO:0000313" key="1">
    <source>
        <dbReference type="EMBL" id="EDV24351.1"/>
    </source>
</evidence>
<name>B3S0A5_TRIAD</name>
<dbReference type="PANTHER" id="PTHR41404:SF1">
    <property type="entry name" value="SHIELDIN COMPLEX SUBUNIT 3"/>
    <property type="match status" value="1"/>
</dbReference>
<sequence length="240" mass="27949">MENAADYLEVAMHWPTGQEKGSSGVFNVLQLQRLIYYKQRNPDRQQKRKFTLWNDCHTFKAFVPRLLPPTVEISNYRQDTIAVKRKNEQHENVSLLPRKIDSDISSSKETDTEWKPQWCVSMATTSTSSVVSSNLSQEYSLAKEKLGNVSKWTRGKWIISCSKAGKYTAKEFWPRLCELLSEGSFPNCKAVIKEEDKKTIVWLYCDFWQAEEVYTLLRRTFKDLPKMTYSVHPYGAIINK</sequence>
<dbReference type="GO" id="GO:2000042">
    <property type="term" value="P:negative regulation of double-strand break repair via homologous recombination"/>
    <property type="evidence" value="ECO:0000318"/>
    <property type="project" value="GO_Central"/>
</dbReference>
<dbReference type="HOGENOM" id="CLU_1157735_0_0_1"/>
<dbReference type="GO" id="GO:2001034">
    <property type="term" value="P:positive regulation of double-strand break repair via nonhomologous end joining"/>
    <property type="evidence" value="ECO:0000318"/>
    <property type="project" value="GO_Central"/>
</dbReference>
<protein>
    <submittedName>
        <fullName evidence="1">Uncharacterized protein</fullName>
    </submittedName>
</protein>
<dbReference type="EMBL" id="DS985246">
    <property type="protein sequence ID" value="EDV24351.1"/>
    <property type="molecule type" value="Genomic_DNA"/>
</dbReference>
<dbReference type="PANTHER" id="PTHR41404">
    <property type="entry name" value="SHIELDIN COMPLEX SUBUNIT 3"/>
    <property type="match status" value="1"/>
</dbReference>
<dbReference type="InterPro" id="IPR039996">
    <property type="entry name" value="Shieldin_RINN1"/>
</dbReference>
<accession>B3S0A5</accession>
<dbReference type="SUPFAM" id="SSF55418">
    <property type="entry name" value="eIF4e-like"/>
    <property type="match status" value="1"/>
</dbReference>
<dbReference type="GO" id="GO:0045830">
    <property type="term" value="P:positive regulation of isotype switching"/>
    <property type="evidence" value="ECO:0000318"/>
    <property type="project" value="GO_Central"/>
</dbReference>
<dbReference type="STRING" id="10228.B3S0A5"/>
<dbReference type="KEGG" id="tad:TRIADDRAFT_57743"/>
<reference evidence="1 2" key="1">
    <citation type="journal article" date="2008" name="Nature">
        <title>The Trichoplax genome and the nature of placozoans.</title>
        <authorList>
            <person name="Srivastava M."/>
            <person name="Begovic E."/>
            <person name="Chapman J."/>
            <person name="Putnam N.H."/>
            <person name="Hellsten U."/>
            <person name="Kawashima T."/>
            <person name="Kuo A."/>
            <person name="Mitros T."/>
            <person name="Salamov A."/>
            <person name="Carpenter M.L."/>
            <person name="Signorovitch A.Y."/>
            <person name="Moreno M.A."/>
            <person name="Kamm K."/>
            <person name="Grimwood J."/>
            <person name="Schmutz J."/>
            <person name="Shapiro H."/>
            <person name="Grigoriev I.V."/>
            <person name="Buss L.W."/>
            <person name="Schierwater B."/>
            <person name="Dellaporta S.L."/>
            <person name="Rokhsar D.S."/>
        </authorList>
    </citation>
    <scope>NUCLEOTIDE SEQUENCE [LARGE SCALE GENOMIC DNA]</scope>
    <source>
        <strain evidence="1 2">Grell-BS-1999</strain>
    </source>
</reference>
<dbReference type="RefSeq" id="XP_002113877.1">
    <property type="nucleotide sequence ID" value="XM_002113841.1"/>
</dbReference>
<dbReference type="Proteomes" id="UP000009022">
    <property type="component" value="Unassembled WGS sequence"/>
</dbReference>
<gene>
    <name evidence="1" type="ORF">TRIADDRAFT_57743</name>
</gene>
<dbReference type="InterPro" id="IPR023398">
    <property type="entry name" value="TIF_eIF4e-like"/>
</dbReference>
<proteinExistence type="predicted"/>
<keyword evidence="2" id="KW-1185">Reference proteome</keyword>
<dbReference type="InParanoid" id="B3S0A5"/>
<organism evidence="1 2">
    <name type="scientific">Trichoplax adhaerens</name>
    <name type="common">Trichoplax reptans</name>
    <dbReference type="NCBI Taxonomy" id="10228"/>
    <lineage>
        <taxon>Eukaryota</taxon>
        <taxon>Metazoa</taxon>
        <taxon>Placozoa</taxon>
        <taxon>Uniplacotomia</taxon>
        <taxon>Trichoplacea</taxon>
        <taxon>Trichoplacidae</taxon>
        <taxon>Trichoplax</taxon>
    </lineage>
</organism>
<dbReference type="CTD" id="6755090"/>
<evidence type="ECO:0000313" key="2">
    <source>
        <dbReference type="Proteomes" id="UP000009022"/>
    </source>
</evidence>
<dbReference type="GeneID" id="6755090"/>
<dbReference type="AlphaFoldDB" id="B3S0A5"/>